<dbReference type="InterPro" id="IPR013763">
    <property type="entry name" value="Cyclin-like_dom"/>
</dbReference>
<keyword evidence="8" id="KW-0804">Transcription</keyword>
<dbReference type="InterPro" id="IPR013137">
    <property type="entry name" value="Znf_TFIIB"/>
</dbReference>
<keyword evidence="3" id="KW-0479">Metal-binding</keyword>
<dbReference type="InterPro" id="IPR000812">
    <property type="entry name" value="TFIIB"/>
</dbReference>
<dbReference type="GO" id="GO:0005634">
    <property type="term" value="C:nucleus"/>
    <property type="evidence" value="ECO:0007669"/>
    <property type="project" value="UniProtKB-SubCell"/>
</dbReference>
<evidence type="ECO:0000256" key="7">
    <source>
        <dbReference type="ARBA" id="ARBA00023159"/>
    </source>
</evidence>
<comment type="subcellular location">
    <subcellularLocation>
        <location evidence="1">Nucleus</location>
    </subcellularLocation>
</comment>
<feature type="region of interest" description="Disordered" evidence="12">
    <location>
        <begin position="652"/>
        <end position="712"/>
    </location>
</feature>
<evidence type="ECO:0000256" key="4">
    <source>
        <dbReference type="ARBA" id="ARBA00022771"/>
    </source>
</evidence>
<dbReference type="InterPro" id="IPR036915">
    <property type="entry name" value="Cyclin-like_sf"/>
</dbReference>
<evidence type="ECO:0000256" key="5">
    <source>
        <dbReference type="ARBA" id="ARBA00022833"/>
    </source>
</evidence>
<sequence length="712" mass="79982">MAPPKQCPSCGSREIATDYALGVVLCQSCGLELEKDILVSEVGFTEGAGGRMHVQGTFVSNTSTGINTFRGIGPTSENIKEEGRKRIQMICNQMGILPSVQRGSQRFYSLAVDNKFNRGRRTDYVVASCIYLYSRFEKDALMLIDFSERLQINVYELGATYLKLRAALNLDQVLPEIDPAVYNIRFANRLDFGNKATMVAREASRLVKRFKADWMTAGRRPAGICGACLVIASRMNDFLRTPEEVAQVVKVSPQTIKKRLQEFAQTAMASKSVAEWRSMTDAELEAVNKDELPPVVKEQRAREERKRRRDTAFEENSIKPNTRASSRASSRTPTPVTPSGTPQKRRCVAPKGTEVVAPSGDAAADAALAQVTLDIGEDADEGEEDTNLEELSKEDYVGDIQKAGDDSELARNERRIERRRLFRGVKAVGGDDDEDELDELVADADEYDDDADDKGDAKEEELAAASGGFKDLPETPSWDDKEAVYAYIEANIFGDEGDLLYATAGEKAARIERWLRGREPKDVISEMRRVQWAHHKREYEAKQSVHETLSDIDDDELENIYVMEDVEQAARARMWLSHNARWLEEDKERQIKKAALAEAAEQKRAGRPPRKSSKRQKRTAPFASAREAIDNFASTKKFSSRINMDAIRRLDAGEEYELQSMPDEDDRDDKVDDKIDDKVDDADDDDDDEDFEFDIPPGQFIDHKGDSSDEDD</sequence>
<evidence type="ECO:0000256" key="12">
    <source>
        <dbReference type="SAM" id="MobiDB-lite"/>
    </source>
</evidence>
<dbReference type="EMBL" id="BTCM01000002">
    <property type="protein sequence ID" value="GMK55530.1"/>
    <property type="molecule type" value="Genomic_DNA"/>
</dbReference>
<dbReference type="SUPFAM" id="SSF47954">
    <property type="entry name" value="Cyclin-like"/>
    <property type="match status" value="2"/>
</dbReference>
<dbReference type="FunFam" id="1.10.472.10:FF:000007">
    <property type="entry name" value="Transcription factor IIIB 90 kDa subunit"/>
    <property type="match status" value="1"/>
</dbReference>
<feature type="compositionally biased region" description="Low complexity" evidence="12">
    <location>
        <begin position="320"/>
        <end position="342"/>
    </location>
</feature>
<dbReference type="Pfam" id="PF07741">
    <property type="entry name" value="BRF1"/>
    <property type="match status" value="1"/>
</dbReference>
<evidence type="ECO:0000256" key="2">
    <source>
        <dbReference type="ARBA" id="ARBA00010857"/>
    </source>
</evidence>
<dbReference type="PANTHER" id="PTHR11618:SF4">
    <property type="entry name" value="TRANSCRIPTION FACTOR IIIB 90 KDA SUBUNIT"/>
    <property type="match status" value="1"/>
</dbReference>
<dbReference type="GO" id="GO:0000126">
    <property type="term" value="C:transcription factor TFIIIB complex"/>
    <property type="evidence" value="ECO:0007669"/>
    <property type="project" value="TreeGrafter"/>
</dbReference>
<evidence type="ECO:0000256" key="9">
    <source>
        <dbReference type="ARBA" id="ARBA00023242"/>
    </source>
</evidence>
<keyword evidence="4 11" id="KW-0863">Zinc-finger</keyword>
<dbReference type="SMART" id="SM00385">
    <property type="entry name" value="CYCLIN"/>
    <property type="match status" value="2"/>
</dbReference>
<dbReference type="SUPFAM" id="SSF57783">
    <property type="entry name" value="Zinc beta-ribbon"/>
    <property type="match status" value="1"/>
</dbReference>
<keyword evidence="7" id="KW-0010">Activator</keyword>
<feature type="domain" description="TFIIB-type" evidence="13">
    <location>
        <begin position="3"/>
        <end position="34"/>
    </location>
</feature>
<dbReference type="FunFam" id="1.10.472.10:FF:000002">
    <property type="entry name" value="Transcription factor IIIB 90 kDa subunit"/>
    <property type="match status" value="1"/>
</dbReference>
<feature type="compositionally biased region" description="Acidic residues" evidence="12">
    <location>
        <begin position="653"/>
        <end position="667"/>
    </location>
</feature>
<dbReference type="Pfam" id="PF00382">
    <property type="entry name" value="TFIIB"/>
    <property type="match status" value="2"/>
</dbReference>
<feature type="compositionally biased region" description="Basic and acidic residues" evidence="12">
    <location>
        <begin position="701"/>
        <end position="712"/>
    </location>
</feature>
<evidence type="ECO:0000256" key="8">
    <source>
        <dbReference type="ARBA" id="ARBA00023163"/>
    </source>
</evidence>
<dbReference type="PANTHER" id="PTHR11618">
    <property type="entry name" value="TRANSCRIPTION INITIATION FACTOR IIB-RELATED"/>
    <property type="match status" value="1"/>
</dbReference>
<dbReference type="Pfam" id="PF08271">
    <property type="entry name" value="Zn_Ribbon_TF"/>
    <property type="match status" value="1"/>
</dbReference>
<protein>
    <recommendedName>
        <fullName evidence="10">B-related factor 1</fullName>
    </recommendedName>
</protein>
<dbReference type="Gene3D" id="1.20.5.650">
    <property type="entry name" value="Single helix bin"/>
    <property type="match status" value="1"/>
</dbReference>
<evidence type="ECO:0000256" key="10">
    <source>
        <dbReference type="ARBA" id="ARBA00031009"/>
    </source>
</evidence>
<feature type="compositionally biased region" description="Basic residues" evidence="12">
    <location>
        <begin position="605"/>
        <end position="618"/>
    </location>
</feature>
<dbReference type="GO" id="GO:0000995">
    <property type="term" value="F:RNA polymerase III general transcription initiation factor activity"/>
    <property type="evidence" value="ECO:0007669"/>
    <property type="project" value="TreeGrafter"/>
</dbReference>
<evidence type="ECO:0000313" key="15">
    <source>
        <dbReference type="Proteomes" id="UP001222932"/>
    </source>
</evidence>
<dbReference type="InterPro" id="IPR011665">
    <property type="entry name" value="BRF1_TBP-bd_dom"/>
</dbReference>
<comment type="caution">
    <text evidence="14">The sequence shown here is derived from an EMBL/GenBank/DDBJ whole genome shotgun (WGS) entry which is preliminary data.</text>
</comment>
<dbReference type="InterPro" id="IPR013150">
    <property type="entry name" value="TFIIB_cyclin"/>
</dbReference>
<evidence type="ECO:0000313" key="14">
    <source>
        <dbReference type="EMBL" id="GMK55530.1"/>
    </source>
</evidence>
<reference evidence="14" key="2">
    <citation type="submission" date="2023-06" db="EMBL/GenBank/DDBJ databases">
        <authorList>
            <person name="Kobayashi Y."/>
            <person name="Kayamori A."/>
            <person name="Aoki K."/>
            <person name="Shiwa Y."/>
            <person name="Fujita N."/>
            <person name="Sugita T."/>
            <person name="Iwasaki W."/>
            <person name="Tanaka N."/>
            <person name="Takashima M."/>
        </authorList>
    </citation>
    <scope>NUCLEOTIDE SEQUENCE</scope>
    <source>
        <strain evidence="14">HIS016</strain>
    </source>
</reference>
<dbReference type="Gene3D" id="2.20.25.10">
    <property type="match status" value="1"/>
</dbReference>
<feature type="compositionally biased region" description="Basic and acidic residues" evidence="12">
    <location>
        <begin position="668"/>
        <end position="677"/>
    </location>
</feature>
<dbReference type="Proteomes" id="UP001222932">
    <property type="component" value="Unassembled WGS sequence"/>
</dbReference>
<feature type="compositionally biased region" description="Basic and acidic residues" evidence="12">
    <location>
        <begin position="290"/>
        <end position="304"/>
    </location>
</feature>
<keyword evidence="5" id="KW-0862">Zinc</keyword>
<organism evidence="14 15">
    <name type="scientific">Cutaneotrichosporon spelunceum</name>
    <dbReference type="NCBI Taxonomy" id="1672016"/>
    <lineage>
        <taxon>Eukaryota</taxon>
        <taxon>Fungi</taxon>
        <taxon>Dikarya</taxon>
        <taxon>Basidiomycota</taxon>
        <taxon>Agaricomycotina</taxon>
        <taxon>Tremellomycetes</taxon>
        <taxon>Trichosporonales</taxon>
        <taxon>Trichosporonaceae</taxon>
        <taxon>Cutaneotrichosporon</taxon>
    </lineage>
</organism>
<comment type="similarity">
    <text evidence="2">Belongs to the TFIIB family.</text>
</comment>
<dbReference type="Gene3D" id="1.10.472.10">
    <property type="entry name" value="Cyclin-like"/>
    <property type="match status" value="2"/>
</dbReference>
<proteinExistence type="inferred from homology"/>
<dbReference type="AlphaFoldDB" id="A0AAD3TRJ6"/>
<gene>
    <name evidence="14" type="primary">BRF1</name>
    <name evidence="14" type="ORF">CspeluHIS016_0205860</name>
</gene>
<accession>A0AAD3TRJ6</accession>
<dbReference type="GO" id="GO:0001006">
    <property type="term" value="F:RNA polymerase III type 3 promoter sequence-specific DNA binding"/>
    <property type="evidence" value="ECO:0007669"/>
    <property type="project" value="TreeGrafter"/>
</dbReference>
<evidence type="ECO:0000259" key="13">
    <source>
        <dbReference type="PROSITE" id="PS51134"/>
    </source>
</evidence>
<dbReference type="PROSITE" id="PS51134">
    <property type="entry name" value="ZF_TFIIB"/>
    <property type="match status" value="1"/>
</dbReference>
<feature type="region of interest" description="Disordered" evidence="12">
    <location>
        <begin position="597"/>
        <end position="626"/>
    </location>
</feature>
<name>A0AAD3TRJ6_9TREE</name>
<feature type="region of interest" description="Disordered" evidence="12">
    <location>
        <begin position="290"/>
        <end position="354"/>
    </location>
</feature>
<keyword evidence="15" id="KW-1185">Reference proteome</keyword>
<evidence type="ECO:0000256" key="1">
    <source>
        <dbReference type="ARBA" id="ARBA00004123"/>
    </source>
</evidence>
<dbReference type="GO" id="GO:0006384">
    <property type="term" value="P:transcription initiation at RNA polymerase III promoter"/>
    <property type="evidence" value="ECO:0007669"/>
    <property type="project" value="UniProtKB-ARBA"/>
</dbReference>
<dbReference type="CDD" id="cd20554">
    <property type="entry name" value="CYCLIN_TFIIIB90_rpt2"/>
    <property type="match status" value="1"/>
</dbReference>
<dbReference type="GO" id="GO:0017025">
    <property type="term" value="F:TBP-class protein binding"/>
    <property type="evidence" value="ECO:0007669"/>
    <property type="project" value="InterPro"/>
</dbReference>
<reference evidence="14" key="1">
    <citation type="journal article" date="2023" name="BMC Genomics">
        <title>Chromosome-level genome assemblies of Cutaneotrichosporon spp. (Trichosporonales, Basidiomycota) reveal imbalanced evolution between nucleotide sequences and chromosome synteny.</title>
        <authorList>
            <person name="Kobayashi Y."/>
            <person name="Kayamori A."/>
            <person name="Aoki K."/>
            <person name="Shiwa Y."/>
            <person name="Matsutani M."/>
            <person name="Fujita N."/>
            <person name="Sugita T."/>
            <person name="Iwasaki W."/>
            <person name="Tanaka N."/>
            <person name="Takashima M."/>
        </authorList>
    </citation>
    <scope>NUCLEOTIDE SEQUENCE</scope>
    <source>
        <strain evidence="14">HIS016</strain>
    </source>
</reference>
<dbReference type="GO" id="GO:0070897">
    <property type="term" value="P:transcription preinitiation complex assembly"/>
    <property type="evidence" value="ECO:0007669"/>
    <property type="project" value="InterPro"/>
</dbReference>
<dbReference type="GO" id="GO:0097550">
    <property type="term" value="C:transcription preinitiation complex"/>
    <property type="evidence" value="ECO:0007669"/>
    <property type="project" value="TreeGrafter"/>
</dbReference>
<feature type="region of interest" description="Disordered" evidence="12">
    <location>
        <begin position="445"/>
        <end position="475"/>
    </location>
</feature>
<dbReference type="GO" id="GO:0008270">
    <property type="term" value="F:zinc ion binding"/>
    <property type="evidence" value="ECO:0007669"/>
    <property type="project" value="UniProtKB-KW"/>
</dbReference>
<evidence type="ECO:0000256" key="11">
    <source>
        <dbReference type="PROSITE-ProRule" id="PRU00469"/>
    </source>
</evidence>
<dbReference type="CDD" id="cd20553">
    <property type="entry name" value="CYCLIN_TFIIIB90_rpt1"/>
    <property type="match status" value="1"/>
</dbReference>
<keyword evidence="6" id="KW-0805">Transcription regulation</keyword>
<evidence type="ECO:0000256" key="3">
    <source>
        <dbReference type="ARBA" id="ARBA00022723"/>
    </source>
</evidence>
<feature type="compositionally biased region" description="Acidic residues" evidence="12">
    <location>
        <begin position="678"/>
        <end position="693"/>
    </location>
</feature>
<keyword evidence="9" id="KW-0539">Nucleus</keyword>
<evidence type="ECO:0000256" key="6">
    <source>
        <dbReference type="ARBA" id="ARBA00023015"/>
    </source>
</evidence>